<keyword evidence="2" id="KW-0862">Zinc</keyword>
<dbReference type="PANTHER" id="PTHR43462">
    <property type="entry name" value="ALANYL-TRNA EDITING PROTEIN"/>
    <property type="match status" value="1"/>
</dbReference>
<accession>A0A1F5JL67</accession>
<dbReference type="Gene3D" id="3.30.980.10">
    <property type="entry name" value="Threonyl-trna Synthetase, Chain A, domain 2"/>
    <property type="match status" value="1"/>
</dbReference>
<comment type="caution">
    <text evidence="4">The sequence shown here is derived from an EMBL/GenBank/DDBJ whole genome shotgun (WGS) entry which is preliminary data.</text>
</comment>
<feature type="domain" description="Alanyl-transfer RNA synthetases family profile" evidence="3">
    <location>
        <begin position="1"/>
        <end position="222"/>
    </location>
</feature>
<dbReference type="GO" id="GO:0003676">
    <property type="term" value="F:nucleic acid binding"/>
    <property type="evidence" value="ECO:0007669"/>
    <property type="project" value="InterPro"/>
</dbReference>
<dbReference type="InterPro" id="IPR018164">
    <property type="entry name" value="Ala-tRNA-synth_IIc_N"/>
</dbReference>
<evidence type="ECO:0000259" key="3">
    <source>
        <dbReference type="PROSITE" id="PS50860"/>
    </source>
</evidence>
<dbReference type="GO" id="GO:0004813">
    <property type="term" value="F:alanine-tRNA ligase activity"/>
    <property type="evidence" value="ECO:0007669"/>
    <property type="project" value="InterPro"/>
</dbReference>
<dbReference type="GO" id="GO:0002161">
    <property type="term" value="F:aminoacyl-tRNA deacylase activity"/>
    <property type="evidence" value="ECO:0007669"/>
    <property type="project" value="UniProtKB-ARBA"/>
</dbReference>
<proteinExistence type="predicted"/>
<dbReference type="InterPro" id="IPR051335">
    <property type="entry name" value="Alanyl-tRNA_Editing_Enzymes"/>
</dbReference>
<reference evidence="4 5" key="1">
    <citation type="journal article" date="2016" name="Nat. Commun.">
        <title>Thousands of microbial genomes shed light on interconnected biogeochemical processes in an aquifer system.</title>
        <authorList>
            <person name="Anantharaman K."/>
            <person name="Brown C.T."/>
            <person name="Hug L.A."/>
            <person name="Sharon I."/>
            <person name="Castelle C.J."/>
            <person name="Probst A.J."/>
            <person name="Thomas B.C."/>
            <person name="Singh A."/>
            <person name="Wilkins M.J."/>
            <person name="Karaoz U."/>
            <person name="Brodie E.L."/>
            <person name="Williams K.H."/>
            <person name="Hubbard S.S."/>
            <person name="Banfield J.F."/>
        </authorList>
    </citation>
    <scope>NUCLEOTIDE SEQUENCE [LARGE SCALE GENOMIC DNA]</scope>
</reference>
<evidence type="ECO:0000313" key="4">
    <source>
        <dbReference type="EMBL" id="OGE29356.1"/>
    </source>
</evidence>
<dbReference type="InterPro" id="IPR009000">
    <property type="entry name" value="Transl_B-barrel_sf"/>
</dbReference>
<name>A0A1F5JL67_9BACT</name>
<dbReference type="GO" id="GO:0046872">
    <property type="term" value="F:metal ion binding"/>
    <property type="evidence" value="ECO:0007669"/>
    <property type="project" value="UniProtKB-KW"/>
</dbReference>
<dbReference type="InterPro" id="IPR018163">
    <property type="entry name" value="Thr/Ala-tRNA-synth_IIc_edit"/>
</dbReference>
<dbReference type="Pfam" id="PF01411">
    <property type="entry name" value="tRNA-synt_2c"/>
    <property type="match status" value="1"/>
</dbReference>
<dbReference type="EMBL" id="MFCP01000007">
    <property type="protein sequence ID" value="OGE29356.1"/>
    <property type="molecule type" value="Genomic_DNA"/>
</dbReference>
<dbReference type="InterPro" id="IPR018165">
    <property type="entry name" value="Ala-tRNA-synth_IIc_core"/>
</dbReference>
<dbReference type="SUPFAM" id="SSF50447">
    <property type="entry name" value="Translation proteins"/>
    <property type="match status" value="1"/>
</dbReference>
<dbReference type="GO" id="GO:0006419">
    <property type="term" value="P:alanyl-tRNA aminoacylation"/>
    <property type="evidence" value="ECO:0007669"/>
    <property type="project" value="InterPro"/>
</dbReference>
<protein>
    <recommendedName>
        <fullName evidence="3">Alanyl-transfer RNA synthetases family profile domain-containing protein</fullName>
    </recommendedName>
</protein>
<dbReference type="GO" id="GO:0005524">
    <property type="term" value="F:ATP binding"/>
    <property type="evidence" value="ECO:0007669"/>
    <property type="project" value="InterPro"/>
</dbReference>
<evidence type="ECO:0000256" key="1">
    <source>
        <dbReference type="ARBA" id="ARBA00022723"/>
    </source>
</evidence>
<gene>
    <name evidence="4" type="ORF">A2867_03315</name>
</gene>
<sequence length="240" mass="27113">MKTKPLYLDDSYLKDMNAEVLEVLPEGEGQHRMILDQTVFYPMGGGQATDQGELKGDNWSGEVYQVINRDEEIWHFVKTTNTPTVGMKVHGNINWDRRYKNMKLHSAGHVIDFAMFLLGLSPKTLVPMKADHNKNPHIVYQGVLTEDIKQKLEDKSNELVSQNLKFTWYFQPLEDLQKEAIYLIPGLPTNKPLRTLKLEGIGAVADGGTQVKNTGEVGKIKIESIEKEEGLTLVRYSIAG</sequence>
<dbReference type="PANTHER" id="PTHR43462:SF1">
    <property type="entry name" value="ALANYL-TRNA EDITING PROTEIN AARSD1"/>
    <property type="match status" value="1"/>
</dbReference>
<dbReference type="Gene3D" id="2.40.30.130">
    <property type="match status" value="1"/>
</dbReference>
<dbReference type="AlphaFoldDB" id="A0A1F5JL67"/>
<dbReference type="Proteomes" id="UP000177555">
    <property type="component" value="Unassembled WGS sequence"/>
</dbReference>
<dbReference type="SUPFAM" id="SSF55186">
    <property type="entry name" value="ThrRS/AlaRS common domain"/>
    <property type="match status" value="1"/>
</dbReference>
<dbReference type="PROSITE" id="PS50860">
    <property type="entry name" value="AA_TRNA_LIGASE_II_ALA"/>
    <property type="match status" value="1"/>
</dbReference>
<evidence type="ECO:0000256" key="2">
    <source>
        <dbReference type="ARBA" id="ARBA00022833"/>
    </source>
</evidence>
<keyword evidence="1" id="KW-0479">Metal-binding</keyword>
<evidence type="ECO:0000313" key="5">
    <source>
        <dbReference type="Proteomes" id="UP000177555"/>
    </source>
</evidence>
<organism evidence="4 5">
    <name type="scientific">Candidatus Daviesbacteria bacterium RIFCSPHIGHO2_01_FULL_40_11</name>
    <dbReference type="NCBI Taxonomy" id="1797762"/>
    <lineage>
        <taxon>Bacteria</taxon>
        <taxon>Candidatus Daviesiibacteriota</taxon>
    </lineage>
</organism>